<evidence type="ECO:0000313" key="3">
    <source>
        <dbReference type="EMBL" id="TGB04184.1"/>
    </source>
</evidence>
<dbReference type="AlphaFoldDB" id="A0A4Z0H2T8"/>
<dbReference type="Gene3D" id="3.10.350.10">
    <property type="entry name" value="LysM domain"/>
    <property type="match status" value="1"/>
</dbReference>
<proteinExistence type="predicted"/>
<dbReference type="Pfam" id="PF01476">
    <property type="entry name" value="LysM"/>
    <property type="match status" value="1"/>
</dbReference>
<reference evidence="3 4" key="1">
    <citation type="journal article" date="2003" name="Int. J. Syst. Evol. Microbiol.">
        <title>Halobacillus salinus sp. nov., isolated from a salt lake on the coast of the East Sea in Korea.</title>
        <authorList>
            <person name="Yoon J.H."/>
            <person name="Kang K.H."/>
            <person name="Park Y.H."/>
        </authorList>
    </citation>
    <scope>NUCLEOTIDE SEQUENCE [LARGE SCALE GENOMIC DNA]</scope>
    <source>
        <strain evidence="3 4">HSL-3</strain>
    </source>
</reference>
<evidence type="ECO:0000259" key="2">
    <source>
        <dbReference type="PROSITE" id="PS51782"/>
    </source>
</evidence>
<dbReference type="PROSITE" id="PS51782">
    <property type="entry name" value="LYSM"/>
    <property type="match status" value="1"/>
</dbReference>
<dbReference type="SMART" id="SM00257">
    <property type="entry name" value="LysM"/>
    <property type="match status" value="1"/>
</dbReference>
<keyword evidence="4" id="KW-1185">Reference proteome</keyword>
<dbReference type="PANTHER" id="PTHR33734">
    <property type="entry name" value="LYSM DOMAIN-CONTAINING GPI-ANCHORED PROTEIN 2"/>
    <property type="match status" value="1"/>
</dbReference>
<feature type="compositionally biased region" description="Gly residues" evidence="1">
    <location>
        <begin position="281"/>
        <end position="301"/>
    </location>
</feature>
<feature type="compositionally biased region" description="Basic and acidic residues" evidence="1">
    <location>
        <begin position="54"/>
        <end position="68"/>
    </location>
</feature>
<evidence type="ECO:0000256" key="1">
    <source>
        <dbReference type="SAM" id="MobiDB-lite"/>
    </source>
</evidence>
<dbReference type="PANTHER" id="PTHR33734:SF34">
    <property type="entry name" value="SPOIVD-ASSOCIATED FACTOR A"/>
    <property type="match status" value="1"/>
</dbReference>
<dbReference type="CDD" id="cd00118">
    <property type="entry name" value="LysM"/>
    <property type="match status" value="1"/>
</dbReference>
<accession>A0A4Z0H2T8</accession>
<feature type="region of interest" description="Disordered" evidence="1">
    <location>
        <begin position="48"/>
        <end position="82"/>
    </location>
</feature>
<feature type="region of interest" description="Disordered" evidence="1">
    <location>
        <begin position="281"/>
        <end position="323"/>
    </location>
</feature>
<dbReference type="STRING" id="192814.GCA_900166575_01131"/>
<dbReference type="OrthoDB" id="2033517at2"/>
<dbReference type="RefSeq" id="WP_079479542.1">
    <property type="nucleotide sequence ID" value="NZ_FVYZ01000004.1"/>
</dbReference>
<evidence type="ECO:0000313" key="4">
    <source>
        <dbReference type="Proteomes" id="UP000297982"/>
    </source>
</evidence>
<dbReference type="InterPro" id="IPR018392">
    <property type="entry name" value="LysM"/>
</dbReference>
<comment type="caution">
    <text evidence="3">The sequence shown here is derived from an EMBL/GenBank/DDBJ whole genome shotgun (WGS) entry which is preliminary data.</text>
</comment>
<name>A0A4Z0H2T8_9BACI</name>
<sequence>MRIHIVQKGDTLWNIAKKYGVSFEEVKAMNTQLSNPDMIMPGMKIKVPQGTKPVKKEGQVAPAKKEMPKAQTPYKDTSPKPIPVIKEDEKEAPVKGVMQKPMMPMQPQPINMNMQMPSIDQQMQNYYTTFHLPQMPMAQPQPMPEEESSESVEKPAVKGVEAMPMQQPCMQPQLINSDFYCCPPHPMHPMQMPMHQMPMQQMPMQPMPGYGPMVAGQEYEESSDMMPGSQAGGDCGCGGGQPQYGPMMPQGGQMMPYGQQPQMQQPFMQNYGQNPYGQMPQGGGWNPYGQGQWGPYGGGGMPQQPWNPAGQWSPWRDDDVNEE</sequence>
<gene>
    <name evidence="3" type="primary">safA</name>
    <name evidence="3" type="ORF">E4663_04025</name>
</gene>
<protein>
    <submittedName>
        <fullName evidence="3">SafA/ExsA family spore coat assembly protein</fullName>
    </submittedName>
</protein>
<dbReference type="InterPro" id="IPR036779">
    <property type="entry name" value="LysM_dom_sf"/>
</dbReference>
<feature type="domain" description="LysM" evidence="2">
    <location>
        <begin position="2"/>
        <end position="47"/>
    </location>
</feature>
<dbReference type="Proteomes" id="UP000297982">
    <property type="component" value="Unassembled WGS sequence"/>
</dbReference>
<dbReference type="InterPro" id="IPR014248">
    <property type="entry name" value="Spore_coat_assembly_SafA"/>
</dbReference>
<organism evidence="3 4">
    <name type="scientific">Halobacillus salinus</name>
    <dbReference type="NCBI Taxonomy" id="192814"/>
    <lineage>
        <taxon>Bacteria</taxon>
        <taxon>Bacillati</taxon>
        <taxon>Bacillota</taxon>
        <taxon>Bacilli</taxon>
        <taxon>Bacillales</taxon>
        <taxon>Bacillaceae</taxon>
        <taxon>Halobacillus</taxon>
    </lineage>
</organism>
<dbReference type="NCBIfam" id="TIGR02899">
    <property type="entry name" value="spore_safA"/>
    <property type="match status" value="1"/>
</dbReference>
<dbReference type="EMBL" id="SRJC01000001">
    <property type="protein sequence ID" value="TGB04184.1"/>
    <property type="molecule type" value="Genomic_DNA"/>
</dbReference>
<dbReference type="SUPFAM" id="SSF54106">
    <property type="entry name" value="LysM domain"/>
    <property type="match status" value="1"/>
</dbReference>
<dbReference type="GO" id="GO:0008932">
    <property type="term" value="F:lytic endotransglycosylase activity"/>
    <property type="evidence" value="ECO:0007669"/>
    <property type="project" value="TreeGrafter"/>
</dbReference>